<dbReference type="Proteomes" id="UP000478052">
    <property type="component" value="Unassembled WGS sequence"/>
</dbReference>
<dbReference type="EMBL" id="VUJU01000748">
    <property type="protein sequence ID" value="KAF0768566.1"/>
    <property type="molecule type" value="Genomic_DNA"/>
</dbReference>
<organism evidence="1 2">
    <name type="scientific">Aphis craccivora</name>
    <name type="common">Cowpea aphid</name>
    <dbReference type="NCBI Taxonomy" id="307492"/>
    <lineage>
        <taxon>Eukaryota</taxon>
        <taxon>Metazoa</taxon>
        <taxon>Ecdysozoa</taxon>
        <taxon>Arthropoda</taxon>
        <taxon>Hexapoda</taxon>
        <taxon>Insecta</taxon>
        <taxon>Pterygota</taxon>
        <taxon>Neoptera</taxon>
        <taxon>Paraneoptera</taxon>
        <taxon>Hemiptera</taxon>
        <taxon>Sternorrhyncha</taxon>
        <taxon>Aphidomorpha</taxon>
        <taxon>Aphidoidea</taxon>
        <taxon>Aphididae</taxon>
        <taxon>Aphidini</taxon>
        <taxon>Aphis</taxon>
        <taxon>Aphis</taxon>
    </lineage>
</organism>
<gene>
    <name evidence="1" type="ORF">FWK35_00001559</name>
</gene>
<name>A0A6G0ZCJ1_APHCR</name>
<dbReference type="AlphaFoldDB" id="A0A6G0ZCJ1"/>
<comment type="caution">
    <text evidence="1">The sequence shown here is derived from an EMBL/GenBank/DDBJ whole genome shotgun (WGS) entry which is preliminary data.</text>
</comment>
<protein>
    <submittedName>
        <fullName evidence="1">Uncharacterized protein</fullName>
    </submittedName>
</protein>
<keyword evidence="2" id="KW-1185">Reference proteome</keyword>
<sequence>MQFDSSAQIFTEVVSNIPQSVLAALLRREYLKIKIRNHRAFNDQPKPISVNELIIEGKYTESIGNMEMKDFCCMTIARMLIIEFYCLPLITTYLSLFAKSYTWFVDGNFGLAPEFFKQLYVIHVQINSYIAFCRKKISLHNEEIFSVVLNECRARDLSVKCTLRF</sequence>
<reference evidence="1 2" key="1">
    <citation type="submission" date="2019-08" db="EMBL/GenBank/DDBJ databases">
        <title>Whole genome of Aphis craccivora.</title>
        <authorList>
            <person name="Voronova N.V."/>
            <person name="Shulinski R.S."/>
            <person name="Bandarenka Y.V."/>
            <person name="Zhorov D.G."/>
            <person name="Warner D."/>
        </authorList>
    </citation>
    <scope>NUCLEOTIDE SEQUENCE [LARGE SCALE GENOMIC DNA]</scope>
    <source>
        <strain evidence="1">180601</strain>
        <tissue evidence="1">Whole Body</tissue>
    </source>
</reference>
<accession>A0A6G0ZCJ1</accession>
<proteinExistence type="predicted"/>
<evidence type="ECO:0000313" key="1">
    <source>
        <dbReference type="EMBL" id="KAF0768566.1"/>
    </source>
</evidence>
<evidence type="ECO:0000313" key="2">
    <source>
        <dbReference type="Proteomes" id="UP000478052"/>
    </source>
</evidence>